<keyword evidence="3" id="KW-1185">Reference proteome</keyword>
<evidence type="ECO:0000256" key="1">
    <source>
        <dbReference type="SAM" id="MobiDB-lite"/>
    </source>
</evidence>
<dbReference type="Proteomes" id="UP001207582">
    <property type="component" value="Unassembled WGS sequence"/>
</dbReference>
<feature type="region of interest" description="Disordered" evidence="1">
    <location>
        <begin position="25"/>
        <end position="48"/>
    </location>
</feature>
<proteinExistence type="predicted"/>
<accession>A0ABT3J7F1</accession>
<comment type="caution">
    <text evidence="2">The sequence shown here is derived from an EMBL/GenBank/DDBJ whole genome shotgun (WGS) entry which is preliminary data.</text>
</comment>
<evidence type="ECO:0008006" key="4">
    <source>
        <dbReference type="Google" id="ProtNLM"/>
    </source>
</evidence>
<name>A0ABT3J7F1_9RHOB</name>
<dbReference type="RefSeq" id="WP_264773042.1">
    <property type="nucleotide sequence ID" value="NZ_JAPDOG010000021.1"/>
</dbReference>
<organism evidence="2 3">
    <name type="scientific">Defluviimonas salinarum</name>
    <dbReference type="NCBI Taxonomy" id="2992147"/>
    <lineage>
        <taxon>Bacteria</taxon>
        <taxon>Pseudomonadati</taxon>
        <taxon>Pseudomonadota</taxon>
        <taxon>Alphaproteobacteria</taxon>
        <taxon>Rhodobacterales</taxon>
        <taxon>Paracoccaceae</taxon>
        <taxon>Albidovulum</taxon>
    </lineage>
</organism>
<feature type="compositionally biased region" description="Basic and acidic residues" evidence="1">
    <location>
        <begin position="37"/>
        <end position="48"/>
    </location>
</feature>
<evidence type="ECO:0000313" key="2">
    <source>
        <dbReference type="EMBL" id="MCW3783598.1"/>
    </source>
</evidence>
<reference evidence="2 3" key="1">
    <citation type="submission" date="2022-10" db="EMBL/GenBank/DDBJ databases">
        <title>Defluviimonas sp. CAU 1641 isolated from mud.</title>
        <authorList>
            <person name="Kim W."/>
        </authorList>
    </citation>
    <scope>NUCLEOTIDE SEQUENCE [LARGE SCALE GENOMIC DNA]</scope>
    <source>
        <strain evidence="2 3">CAU 1641</strain>
    </source>
</reference>
<protein>
    <recommendedName>
        <fullName evidence="4">DUF952 domain-containing protein</fullName>
    </recommendedName>
</protein>
<sequence length="117" mass="12609">MIPLYHGTTQASAEHFLRAGWAPLSGERGGQPRHLHLTTDPEDALRHAGEKGERTVLRIMVEPSEIIVDPEGGVGASLAEELSLPQGIPGSFALTRPIGPHRLSLHAFPAPEPQPEF</sequence>
<dbReference type="EMBL" id="JAPDOG010000021">
    <property type="protein sequence ID" value="MCW3783598.1"/>
    <property type="molecule type" value="Genomic_DNA"/>
</dbReference>
<evidence type="ECO:0000313" key="3">
    <source>
        <dbReference type="Proteomes" id="UP001207582"/>
    </source>
</evidence>
<gene>
    <name evidence="2" type="ORF">OM960_18825</name>
</gene>